<dbReference type="OrthoDB" id="432234at2759"/>
<evidence type="ECO:0000313" key="2">
    <source>
        <dbReference type="Proteomes" id="UP000076761"/>
    </source>
</evidence>
<keyword evidence="2" id="KW-1185">Reference proteome</keyword>
<proteinExistence type="predicted"/>
<dbReference type="SUPFAM" id="SSF52540">
    <property type="entry name" value="P-loop containing nucleoside triphosphate hydrolases"/>
    <property type="match status" value="1"/>
</dbReference>
<protein>
    <recommendedName>
        <fullName evidence="3">ATP-dependent DNA helicase</fullName>
    </recommendedName>
</protein>
<dbReference type="Proteomes" id="UP000076761">
    <property type="component" value="Unassembled WGS sequence"/>
</dbReference>
<dbReference type="EMBL" id="KV425599">
    <property type="protein sequence ID" value="KZT22126.1"/>
    <property type="molecule type" value="Genomic_DNA"/>
</dbReference>
<reference evidence="1 2" key="1">
    <citation type="journal article" date="2016" name="Mol. Biol. Evol.">
        <title>Comparative Genomics of Early-Diverging Mushroom-Forming Fungi Provides Insights into the Origins of Lignocellulose Decay Capabilities.</title>
        <authorList>
            <person name="Nagy L.G."/>
            <person name="Riley R."/>
            <person name="Tritt A."/>
            <person name="Adam C."/>
            <person name="Daum C."/>
            <person name="Floudas D."/>
            <person name="Sun H."/>
            <person name="Yadav J.S."/>
            <person name="Pangilinan J."/>
            <person name="Larsson K.H."/>
            <person name="Matsuura K."/>
            <person name="Barry K."/>
            <person name="Labutti K."/>
            <person name="Kuo R."/>
            <person name="Ohm R.A."/>
            <person name="Bhattacharya S.S."/>
            <person name="Shirouzu T."/>
            <person name="Yoshinaga Y."/>
            <person name="Martin F.M."/>
            <person name="Grigoriev I.V."/>
            <person name="Hibbett D.S."/>
        </authorList>
    </citation>
    <scope>NUCLEOTIDE SEQUENCE [LARGE SCALE GENOMIC DNA]</scope>
    <source>
        <strain evidence="1 2">HHB14362 ss-1</strain>
    </source>
</reference>
<dbReference type="AlphaFoldDB" id="A0A165QA07"/>
<sequence length="164" mass="18860">VLSGDFCQLPPVPGRGKMGVPIPARFAFDSAAWKRCIDRPVVLTKVFRQRDQHFVDMLNALRIGQLSERIVDEFRQLSRPIIYTDGIEPTELYPTRREVEGANRSRLLALPDPYHMYRAVDTPGYNDENKMISLNTMDRLLDRLVAQKEITLKVCYTLSWSTSC</sequence>
<evidence type="ECO:0000313" key="1">
    <source>
        <dbReference type="EMBL" id="KZT22126.1"/>
    </source>
</evidence>
<organism evidence="1 2">
    <name type="scientific">Neolentinus lepideus HHB14362 ss-1</name>
    <dbReference type="NCBI Taxonomy" id="1314782"/>
    <lineage>
        <taxon>Eukaryota</taxon>
        <taxon>Fungi</taxon>
        <taxon>Dikarya</taxon>
        <taxon>Basidiomycota</taxon>
        <taxon>Agaricomycotina</taxon>
        <taxon>Agaricomycetes</taxon>
        <taxon>Gloeophyllales</taxon>
        <taxon>Gloeophyllaceae</taxon>
        <taxon>Neolentinus</taxon>
    </lineage>
</organism>
<dbReference type="STRING" id="1314782.A0A165QA07"/>
<name>A0A165QA07_9AGAM</name>
<dbReference type="InParanoid" id="A0A165QA07"/>
<gene>
    <name evidence="1" type="ORF">NEOLEDRAFT_1072215</name>
</gene>
<dbReference type="PANTHER" id="PTHR47642:SF5">
    <property type="entry name" value="ATP-DEPENDENT DNA HELICASE"/>
    <property type="match status" value="1"/>
</dbReference>
<dbReference type="InterPro" id="IPR051055">
    <property type="entry name" value="PIF1_helicase"/>
</dbReference>
<accession>A0A165QA07</accession>
<feature type="non-terminal residue" evidence="1">
    <location>
        <position position="1"/>
    </location>
</feature>
<evidence type="ECO:0008006" key="3">
    <source>
        <dbReference type="Google" id="ProtNLM"/>
    </source>
</evidence>
<dbReference type="PANTHER" id="PTHR47642">
    <property type="entry name" value="ATP-DEPENDENT DNA HELICASE"/>
    <property type="match status" value="1"/>
</dbReference>
<dbReference type="InterPro" id="IPR027417">
    <property type="entry name" value="P-loop_NTPase"/>
</dbReference>